<evidence type="ECO:0000256" key="6">
    <source>
        <dbReference type="ARBA" id="ARBA00023136"/>
    </source>
</evidence>
<comment type="subcellular location">
    <subcellularLocation>
        <location evidence="1">Cell membrane</location>
        <topology evidence="1">Peripheral membrane protein</topology>
    </subcellularLocation>
</comment>
<dbReference type="KEGG" id="panc:E2636_12615"/>
<keyword evidence="4 7" id="KW-0808">Transferase</keyword>
<dbReference type="OrthoDB" id="9811865at2"/>
<name>A0A4P6ZZL8_9BACL</name>
<dbReference type="GO" id="GO:0019350">
    <property type="term" value="P:teichoic acid biosynthetic process"/>
    <property type="evidence" value="ECO:0007669"/>
    <property type="project" value="UniProtKB-KW"/>
</dbReference>
<dbReference type="SUPFAM" id="SSF53756">
    <property type="entry name" value="UDP-Glycosyltransferase/glycogen phosphorylase"/>
    <property type="match status" value="1"/>
</dbReference>
<keyword evidence="5" id="KW-0777">Teichoic acid biosynthesis</keyword>
<dbReference type="GO" id="GO:0005886">
    <property type="term" value="C:plasma membrane"/>
    <property type="evidence" value="ECO:0007669"/>
    <property type="project" value="UniProtKB-SubCell"/>
</dbReference>
<dbReference type="InterPro" id="IPR007554">
    <property type="entry name" value="Glycerophosphate_synth"/>
</dbReference>
<dbReference type="InterPro" id="IPR043148">
    <property type="entry name" value="TagF_C"/>
</dbReference>
<dbReference type="PANTHER" id="PTHR37316">
    <property type="entry name" value="TEICHOIC ACID GLYCEROL-PHOSPHATE PRIMASE"/>
    <property type="match status" value="1"/>
</dbReference>
<evidence type="ECO:0000256" key="4">
    <source>
        <dbReference type="ARBA" id="ARBA00022679"/>
    </source>
</evidence>
<evidence type="ECO:0000256" key="1">
    <source>
        <dbReference type="ARBA" id="ARBA00004202"/>
    </source>
</evidence>
<accession>A0A4P6ZZL8</accession>
<dbReference type="InterPro" id="IPR043149">
    <property type="entry name" value="TagF_N"/>
</dbReference>
<gene>
    <name evidence="7" type="ORF">E2636_12615</name>
</gene>
<reference evidence="7 8" key="1">
    <citation type="submission" date="2019-03" db="EMBL/GenBank/DDBJ databases">
        <title>Complete genome sequence of Paenisporosarcina antarctica CGMCC 1.6503T.</title>
        <authorList>
            <person name="Rong J.-C."/>
            <person name="Chi N.-Y."/>
            <person name="Zhang Q.-F."/>
        </authorList>
    </citation>
    <scope>NUCLEOTIDE SEQUENCE [LARGE SCALE GENOMIC DNA]</scope>
    <source>
        <strain evidence="7 8">CGMCC 1.6503</strain>
    </source>
</reference>
<sequence length="575" mass="67697">MYEPNDLIKQSSFPMKIVNFKWERVQLFITLSIPKKDIQDLEYYLYHPITEKKVYFSHIEYVGDLIELRINMMNSWEDHSPVPSGRWLLFAQKRGSDTINIATTCPSLIDFETVERDKNMNHFHKVFSASKTQFYSVRPIANDENAVLYISIHFKRIIQKTKREIAREKRRKKRREQILEVRKQVFSAIYTLSKKMIGITENRILFTSDSRAVLGGNMEFVYNRMIDRDLKKDFDIKMLFKKNITDRRNFLDKLKLPYYLATSKTILVDDFHPLLYNLDFDKSQNIIQLWHASGPFKTVGYSRIGKPGGPSINGKSHKIYTSAIVGSEHSTPFYAEAFGMHEEDVYPTGIPRIDSFFDEGYKASIRNQMYEEFPQMKTADKVILFAPTFRGSGPKTAYYPMHQIDFDKLAKYAKENNAVVVFKLHPFVRDNVVIPDHYKDLFLDAFKYREINDLLLVSDLLITDYSSVVFEYSLLNKPMIFYGFDVYDYISSRDFYEGFGNFVPGKIVRTFNELMNAIEKEDYDIEKIAVFRDKYFKYQDANSSDRVIDWLILDNFPKEISRGQKQKLLNDNKKE</sequence>
<dbReference type="Gene3D" id="3.40.50.12580">
    <property type="match status" value="1"/>
</dbReference>
<dbReference type="GO" id="GO:0047355">
    <property type="term" value="F:CDP-glycerol glycerophosphotransferase activity"/>
    <property type="evidence" value="ECO:0007669"/>
    <property type="project" value="InterPro"/>
</dbReference>
<dbReference type="Pfam" id="PF04464">
    <property type="entry name" value="Glyphos_transf"/>
    <property type="match status" value="1"/>
</dbReference>
<comment type="similarity">
    <text evidence="2">Belongs to the CDP-glycerol glycerophosphotransferase family.</text>
</comment>
<keyword evidence="6" id="KW-0472">Membrane</keyword>
<protein>
    <submittedName>
        <fullName evidence="7">CDP-glycerol glycerophosphotransferase family protein</fullName>
    </submittedName>
</protein>
<dbReference type="EMBL" id="CP038015">
    <property type="protein sequence ID" value="QBP41942.1"/>
    <property type="molecule type" value="Genomic_DNA"/>
</dbReference>
<keyword evidence="3" id="KW-1003">Cell membrane</keyword>
<organism evidence="7 8">
    <name type="scientific">Paenisporosarcina antarctica</name>
    <dbReference type="NCBI Taxonomy" id="417367"/>
    <lineage>
        <taxon>Bacteria</taxon>
        <taxon>Bacillati</taxon>
        <taxon>Bacillota</taxon>
        <taxon>Bacilli</taxon>
        <taxon>Bacillales</taxon>
        <taxon>Caryophanaceae</taxon>
        <taxon>Paenisporosarcina</taxon>
    </lineage>
</organism>
<dbReference type="RefSeq" id="WP_134210511.1">
    <property type="nucleotide sequence ID" value="NZ_CP038015.1"/>
</dbReference>
<evidence type="ECO:0000313" key="7">
    <source>
        <dbReference type="EMBL" id="QBP41942.1"/>
    </source>
</evidence>
<dbReference type="InterPro" id="IPR051612">
    <property type="entry name" value="Teichoic_Acid_Biosynth"/>
</dbReference>
<dbReference type="PANTHER" id="PTHR37316:SF2">
    <property type="entry name" value="TEICHOIC ACID RIBITOL-PHOSPHATE POLYMERASE TARK"/>
    <property type="match status" value="1"/>
</dbReference>
<dbReference type="Gene3D" id="3.40.50.11820">
    <property type="match status" value="1"/>
</dbReference>
<evidence type="ECO:0000313" key="8">
    <source>
        <dbReference type="Proteomes" id="UP000294292"/>
    </source>
</evidence>
<evidence type="ECO:0000256" key="5">
    <source>
        <dbReference type="ARBA" id="ARBA00022944"/>
    </source>
</evidence>
<proteinExistence type="inferred from homology"/>
<evidence type="ECO:0000256" key="2">
    <source>
        <dbReference type="ARBA" id="ARBA00010488"/>
    </source>
</evidence>
<dbReference type="AlphaFoldDB" id="A0A4P6ZZL8"/>
<evidence type="ECO:0000256" key="3">
    <source>
        <dbReference type="ARBA" id="ARBA00022475"/>
    </source>
</evidence>
<keyword evidence="8" id="KW-1185">Reference proteome</keyword>
<dbReference type="Proteomes" id="UP000294292">
    <property type="component" value="Chromosome"/>
</dbReference>